<name>A0A931AIX3_9ACTN</name>
<feature type="domain" description="FAD dependent oxidoreductase" evidence="7">
    <location>
        <begin position="34"/>
        <end position="386"/>
    </location>
</feature>
<dbReference type="InterPro" id="IPR006076">
    <property type="entry name" value="FAD-dep_OxRdtase"/>
</dbReference>
<evidence type="ECO:0000313" key="9">
    <source>
        <dbReference type="EMBL" id="MBF8189947.1"/>
    </source>
</evidence>
<dbReference type="EMBL" id="JADOGI010000106">
    <property type="protein sequence ID" value="MBF8189947.1"/>
    <property type="molecule type" value="Genomic_DNA"/>
</dbReference>
<dbReference type="Pfam" id="PF01266">
    <property type="entry name" value="DAO"/>
    <property type="match status" value="1"/>
</dbReference>
<dbReference type="Gene3D" id="3.50.50.60">
    <property type="entry name" value="FAD/NAD(P)-binding domain"/>
    <property type="match status" value="1"/>
</dbReference>
<dbReference type="PANTHER" id="PTHR11985">
    <property type="entry name" value="GLYCEROL-3-PHOSPHATE DEHYDROGENASE"/>
    <property type="match status" value="1"/>
</dbReference>
<accession>A0A931AIX3</accession>
<dbReference type="InterPro" id="IPR038299">
    <property type="entry name" value="DAO_C_sf"/>
</dbReference>
<evidence type="ECO:0000313" key="10">
    <source>
        <dbReference type="Proteomes" id="UP000605361"/>
    </source>
</evidence>
<dbReference type="Proteomes" id="UP000605361">
    <property type="component" value="Unassembled WGS sequence"/>
</dbReference>
<evidence type="ECO:0000256" key="2">
    <source>
        <dbReference type="ARBA" id="ARBA00007330"/>
    </source>
</evidence>
<dbReference type="GO" id="GO:0006071">
    <property type="term" value="P:glycerol metabolic process"/>
    <property type="evidence" value="ECO:0007669"/>
    <property type="project" value="UniProtKB-KW"/>
</dbReference>
<keyword evidence="10" id="KW-1185">Reference proteome</keyword>
<dbReference type="AlphaFoldDB" id="A0A931AIX3"/>
<feature type="domain" description="Alpha-glycerophosphate oxidase C-terminal" evidence="8">
    <location>
        <begin position="424"/>
        <end position="506"/>
    </location>
</feature>
<comment type="cofactor">
    <cofactor evidence="1">
        <name>FAD</name>
        <dbReference type="ChEBI" id="CHEBI:57692"/>
    </cofactor>
</comment>
<evidence type="ECO:0000256" key="4">
    <source>
        <dbReference type="ARBA" id="ARBA00022798"/>
    </source>
</evidence>
<reference evidence="9" key="1">
    <citation type="submission" date="2020-11" db="EMBL/GenBank/DDBJ databases">
        <title>Whole-genome analyses of Nonomuraea sp. K274.</title>
        <authorList>
            <person name="Veyisoglu A."/>
        </authorList>
    </citation>
    <scope>NUCLEOTIDE SEQUENCE</scope>
    <source>
        <strain evidence="9">K274</strain>
    </source>
</reference>
<dbReference type="Pfam" id="PF16901">
    <property type="entry name" value="DAO_C"/>
    <property type="match status" value="1"/>
</dbReference>
<dbReference type="PANTHER" id="PTHR11985:SF35">
    <property type="entry name" value="ANAEROBIC GLYCEROL-3-PHOSPHATE DEHYDROGENASE SUBUNIT A"/>
    <property type="match status" value="1"/>
</dbReference>
<dbReference type="InterPro" id="IPR036188">
    <property type="entry name" value="FAD/NAD-bd_sf"/>
</dbReference>
<keyword evidence="4" id="KW-0319">Glycerol metabolism</keyword>
<dbReference type="PROSITE" id="PS00978">
    <property type="entry name" value="FAD_G3PDH_2"/>
    <property type="match status" value="1"/>
</dbReference>
<dbReference type="RefSeq" id="WP_195898872.1">
    <property type="nucleotide sequence ID" value="NZ_JADOGI010000106.1"/>
</dbReference>
<keyword evidence="6" id="KW-0560">Oxidoreductase</keyword>
<evidence type="ECO:0000256" key="1">
    <source>
        <dbReference type="ARBA" id="ARBA00001974"/>
    </source>
</evidence>
<evidence type="ECO:0000256" key="3">
    <source>
        <dbReference type="ARBA" id="ARBA00022630"/>
    </source>
</evidence>
<dbReference type="InterPro" id="IPR000447">
    <property type="entry name" value="G3P_DH_FAD-dep"/>
</dbReference>
<dbReference type="GO" id="GO:0004368">
    <property type="term" value="F:glycerol-3-phosphate dehydrogenase (quinone) activity"/>
    <property type="evidence" value="ECO:0007669"/>
    <property type="project" value="InterPro"/>
</dbReference>
<evidence type="ECO:0000256" key="6">
    <source>
        <dbReference type="ARBA" id="ARBA00023002"/>
    </source>
</evidence>
<dbReference type="InterPro" id="IPR031656">
    <property type="entry name" value="DAO_C"/>
</dbReference>
<comment type="caution">
    <text evidence="9">The sequence shown here is derived from an EMBL/GenBank/DDBJ whole genome shotgun (WGS) entry which is preliminary data.</text>
</comment>
<dbReference type="Gene3D" id="1.10.8.870">
    <property type="entry name" value="Alpha-glycerophosphate oxidase, cap domain"/>
    <property type="match status" value="1"/>
</dbReference>
<evidence type="ECO:0000259" key="8">
    <source>
        <dbReference type="Pfam" id="PF16901"/>
    </source>
</evidence>
<dbReference type="SUPFAM" id="SSF51905">
    <property type="entry name" value="FAD/NAD(P)-binding domain"/>
    <property type="match status" value="1"/>
</dbReference>
<dbReference type="Gene3D" id="3.30.9.10">
    <property type="entry name" value="D-Amino Acid Oxidase, subunit A, domain 2"/>
    <property type="match status" value="1"/>
</dbReference>
<sequence>MAKRKRTAAPVAGSSLNAGRRARELREVAEERVDVLVVGLGATGAGAALDAASRGLSVAAIDAQDLAFGTSRWSSKMIHGGLRYLARGQIDVAYESAVERGILLRTTAPHLVKAHPYVLPLTGAVSRRRAAVLMAGYRLGDGLRTAARTPRRLLPGPTRLNAARAHTIAPVLNADGLRGALLSWDGRLLDDARLVVAIARTAAAYGARVLTRCRALRLTDLGAEVRDELTGEEFAIRADAVINATGVWAGSLDPEVRLRPSRGTHLVLRPGTLPGLIAGMHLPMPGESGRFALVLPQRDGRVHVGLTDEPVDGPVPDVPEAPEKDVRALLEVLNGVVGTQVTPEAVAGAYAGLRPLLAADGRTADLSRRHAVLSDGGVVTVVGGKLTTYRRMAEDAVDRAVASRGLRAGGSRTREIPLVGAGPQPEGVPARLAERYGSEAGAVHELVKAHPEEVGLGVTKGELLWSAAHEGALDEDDLLDRRTRIGLVKEDRDRALAATRDVLERMPHV</sequence>
<evidence type="ECO:0000256" key="5">
    <source>
        <dbReference type="ARBA" id="ARBA00022827"/>
    </source>
</evidence>
<proteinExistence type="inferred from homology"/>
<keyword evidence="3" id="KW-0285">Flavoprotein</keyword>
<evidence type="ECO:0000259" key="7">
    <source>
        <dbReference type="Pfam" id="PF01266"/>
    </source>
</evidence>
<protein>
    <submittedName>
        <fullName evidence="9">Glycerol-3-phosphate dehydrogenase/oxidase</fullName>
    </submittedName>
</protein>
<gene>
    <name evidence="9" type="ORF">ITP53_30315</name>
</gene>
<dbReference type="GO" id="GO:0046168">
    <property type="term" value="P:glycerol-3-phosphate catabolic process"/>
    <property type="evidence" value="ECO:0007669"/>
    <property type="project" value="TreeGrafter"/>
</dbReference>
<keyword evidence="5" id="KW-0274">FAD</keyword>
<comment type="similarity">
    <text evidence="2">Belongs to the FAD-dependent glycerol-3-phosphate dehydrogenase family.</text>
</comment>
<organism evidence="9 10">
    <name type="scientific">Nonomuraea cypriaca</name>
    <dbReference type="NCBI Taxonomy" id="1187855"/>
    <lineage>
        <taxon>Bacteria</taxon>
        <taxon>Bacillati</taxon>
        <taxon>Actinomycetota</taxon>
        <taxon>Actinomycetes</taxon>
        <taxon>Streptosporangiales</taxon>
        <taxon>Streptosporangiaceae</taxon>
        <taxon>Nonomuraea</taxon>
    </lineage>
</organism>
<dbReference type="PRINTS" id="PR01001">
    <property type="entry name" value="FADG3PDH"/>
</dbReference>